<dbReference type="PANTHER" id="PTHR21403:SF8">
    <property type="entry name" value="ATP PHOSPHORIBOSYLTRANSFERASE"/>
    <property type="match status" value="1"/>
</dbReference>
<dbReference type="InterPro" id="IPR018198">
    <property type="entry name" value="ATP_PRibTrfase_CS"/>
</dbReference>
<evidence type="ECO:0000256" key="4">
    <source>
        <dbReference type="ARBA" id="ARBA00022605"/>
    </source>
</evidence>
<feature type="domain" description="Histidine biosynthesis HisG C-terminal" evidence="9">
    <location>
        <begin position="311"/>
        <end position="402"/>
    </location>
</feature>
<name>A0AAW1QYU4_9CHLO</name>
<organism evidence="10 11">
    <name type="scientific">Apatococcus lobatus</name>
    <dbReference type="NCBI Taxonomy" id="904363"/>
    <lineage>
        <taxon>Eukaryota</taxon>
        <taxon>Viridiplantae</taxon>
        <taxon>Chlorophyta</taxon>
        <taxon>core chlorophytes</taxon>
        <taxon>Trebouxiophyceae</taxon>
        <taxon>Chlorellales</taxon>
        <taxon>Chlorellaceae</taxon>
        <taxon>Apatococcus</taxon>
    </lineage>
</organism>
<evidence type="ECO:0000259" key="9">
    <source>
        <dbReference type="Pfam" id="PF08029"/>
    </source>
</evidence>
<dbReference type="InterPro" id="IPR013820">
    <property type="entry name" value="ATP_PRibTrfase_cat"/>
</dbReference>
<dbReference type="GO" id="GO:0000105">
    <property type="term" value="P:L-histidine biosynthetic process"/>
    <property type="evidence" value="ECO:0007669"/>
    <property type="project" value="UniProtKB-KW"/>
</dbReference>
<sequence>MGSFVCFVDLTAASSRSASEPICGSSSEWRCAHPAAANFAACPSLKRRCKRVASSLVVCSLRQHDIKPATPPLQLASRTSLRMGVPSKGRMAEDTMQLLKDCQLGLVKPNPRQYIASIAQIPQLEVWFQRATDVVRKLMYGDIDIGIVGYDMFEEICGGDPDLIVLHEALNFGHCHLGLGVPMTGKFAGINSLEDLRAMPEWTETNPLRVVTGYHQLARRFFAKHGFQHVVLLTADGALEAAPLMGSADIILDLISTGITLRENNLKQLESAEVLRSQGVLVASRRALLERPGLMEVVHELLERLEAHLKADGYYSVVANMRGDSPEEVASNIMSRGHLGGLQGPTISPVYTHGPGDNGSTDIIAQHGFYAATICVPKKLLYQSVKELRQIGGSGVLVQPMTYIFDEEPVRWRRLLDTLEAAPK</sequence>
<dbReference type="InterPro" id="IPR015867">
    <property type="entry name" value="N-reg_PII/ATP_PRibTrfase_C"/>
</dbReference>
<evidence type="ECO:0000256" key="3">
    <source>
        <dbReference type="ARBA" id="ARBA00011946"/>
    </source>
</evidence>
<dbReference type="Proteomes" id="UP001438707">
    <property type="component" value="Unassembled WGS sequence"/>
</dbReference>
<evidence type="ECO:0000256" key="6">
    <source>
        <dbReference type="ARBA" id="ARBA00022679"/>
    </source>
</evidence>
<dbReference type="AlphaFoldDB" id="A0AAW1QYU4"/>
<evidence type="ECO:0000256" key="7">
    <source>
        <dbReference type="ARBA" id="ARBA00023102"/>
    </source>
</evidence>
<dbReference type="InterPro" id="IPR013115">
    <property type="entry name" value="HisG_C"/>
</dbReference>
<keyword evidence="6" id="KW-0808">Transferase</keyword>
<dbReference type="Pfam" id="PF08029">
    <property type="entry name" value="HisG_C"/>
    <property type="match status" value="1"/>
</dbReference>
<evidence type="ECO:0000256" key="5">
    <source>
        <dbReference type="ARBA" id="ARBA00022676"/>
    </source>
</evidence>
<comment type="catalytic activity">
    <reaction evidence="1">
        <text>1-(5-phospho-beta-D-ribosyl)-ATP + diphosphate = 5-phospho-alpha-D-ribose 1-diphosphate + ATP</text>
        <dbReference type="Rhea" id="RHEA:18473"/>
        <dbReference type="ChEBI" id="CHEBI:30616"/>
        <dbReference type="ChEBI" id="CHEBI:33019"/>
        <dbReference type="ChEBI" id="CHEBI:58017"/>
        <dbReference type="ChEBI" id="CHEBI:73183"/>
        <dbReference type="EC" id="2.4.2.17"/>
    </reaction>
</comment>
<keyword evidence="5" id="KW-0328">Glycosyltransferase</keyword>
<dbReference type="GO" id="GO:0003879">
    <property type="term" value="F:ATP phosphoribosyltransferase activity"/>
    <property type="evidence" value="ECO:0007669"/>
    <property type="project" value="UniProtKB-EC"/>
</dbReference>
<dbReference type="EMBL" id="JALJOS010000020">
    <property type="protein sequence ID" value="KAK9826646.1"/>
    <property type="molecule type" value="Genomic_DNA"/>
</dbReference>
<gene>
    <name evidence="10" type="ORF">WJX74_007699</name>
</gene>
<evidence type="ECO:0000256" key="2">
    <source>
        <dbReference type="ARBA" id="ARBA00004667"/>
    </source>
</evidence>
<dbReference type="Gene3D" id="3.40.190.10">
    <property type="entry name" value="Periplasmic binding protein-like II"/>
    <property type="match status" value="2"/>
</dbReference>
<dbReference type="PANTHER" id="PTHR21403">
    <property type="entry name" value="ATP PHOSPHORIBOSYLTRANSFERASE ATP-PRTASE"/>
    <property type="match status" value="1"/>
</dbReference>
<evidence type="ECO:0000259" key="8">
    <source>
        <dbReference type="Pfam" id="PF01634"/>
    </source>
</evidence>
<dbReference type="CDD" id="cd13593">
    <property type="entry name" value="PBP2_HisGL3"/>
    <property type="match status" value="1"/>
</dbReference>
<feature type="domain" description="ATP phosphoribosyltransferase catalytic" evidence="8">
    <location>
        <begin position="130"/>
        <end position="306"/>
    </location>
</feature>
<dbReference type="Gene3D" id="3.30.70.120">
    <property type="match status" value="1"/>
</dbReference>
<dbReference type="PROSITE" id="PS01316">
    <property type="entry name" value="ATP_P_PHORIBOSYLTR"/>
    <property type="match status" value="1"/>
</dbReference>
<dbReference type="Pfam" id="PF01634">
    <property type="entry name" value="HisG"/>
    <property type="match status" value="1"/>
</dbReference>
<dbReference type="FunFam" id="3.40.190.10:FF:000118">
    <property type="entry name" value="ATP phosphoribosyltransferase 2, chloroplastic"/>
    <property type="match status" value="1"/>
</dbReference>
<reference evidence="10 11" key="1">
    <citation type="journal article" date="2024" name="Nat. Commun.">
        <title>Phylogenomics reveals the evolutionary origins of lichenization in chlorophyte algae.</title>
        <authorList>
            <person name="Puginier C."/>
            <person name="Libourel C."/>
            <person name="Otte J."/>
            <person name="Skaloud P."/>
            <person name="Haon M."/>
            <person name="Grisel S."/>
            <person name="Petersen M."/>
            <person name="Berrin J.G."/>
            <person name="Delaux P.M."/>
            <person name="Dal Grande F."/>
            <person name="Keller J."/>
        </authorList>
    </citation>
    <scope>NUCLEOTIDE SEQUENCE [LARGE SCALE GENOMIC DNA]</scope>
    <source>
        <strain evidence="10 11">SAG 2145</strain>
    </source>
</reference>
<dbReference type="SUPFAM" id="SSF53850">
    <property type="entry name" value="Periplasmic binding protein-like II"/>
    <property type="match status" value="1"/>
</dbReference>
<proteinExistence type="predicted"/>
<evidence type="ECO:0000313" key="11">
    <source>
        <dbReference type="Proteomes" id="UP001438707"/>
    </source>
</evidence>
<keyword evidence="4" id="KW-0028">Amino-acid biosynthesis</keyword>
<dbReference type="InterPro" id="IPR001348">
    <property type="entry name" value="ATP_PRibTrfase_HisG"/>
</dbReference>
<comment type="pathway">
    <text evidence="2">Amino-acid biosynthesis; L-histidine biosynthesis; L-histidine from 5-phospho-alpha-D-ribose 1-diphosphate: step 1/9.</text>
</comment>
<dbReference type="GO" id="GO:0000287">
    <property type="term" value="F:magnesium ion binding"/>
    <property type="evidence" value="ECO:0007669"/>
    <property type="project" value="InterPro"/>
</dbReference>
<evidence type="ECO:0000313" key="10">
    <source>
        <dbReference type="EMBL" id="KAK9826646.1"/>
    </source>
</evidence>
<comment type="caution">
    <text evidence="10">The sequence shown here is derived from an EMBL/GenBank/DDBJ whole genome shotgun (WGS) entry which is preliminary data.</text>
</comment>
<dbReference type="SUPFAM" id="SSF54913">
    <property type="entry name" value="GlnB-like"/>
    <property type="match status" value="1"/>
</dbReference>
<dbReference type="EC" id="2.4.2.17" evidence="3"/>
<dbReference type="NCBIfam" id="TIGR00070">
    <property type="entry name" value="hisG"/>
    <property type="match status" value="1"/>
</dbReference>
<keyword evidence="7" id="KW-0368">Histidine biosynthesis</keyword>
<dbReference type="GO" id="GO:0005737">
    <property type="term" value="C:cytoplasm"/>
    <property type="evidence" value="ECO:0007669"/>
    <property type="project" value="InterPro"/>
</dbReference>
<evidence type="ECO:0000256" key="1">
    <source>
        <dbReference type="ARBA" id="ARBA00000915"/>
    </source>
</evidence>
<dbReference type="InterPro" id="IPR011322">
    <property type="entry name" value="N-reg_PII-like_a/b"/>
</dbReference>
<keyword evidence="11" id="KW-1185">Reference proteome</keyword>
<accession>A0AAW1QYU4</accession>
<protein>
    <recommendedName>
        <fullName evidence="3">ATP phosphoribosyltransferase</fullName>
        <ecNumber evidence="3">2.4.2.17</ecNumber>
    </recommendedName>
</protein>